<comment type="caution">
    <text evidence="2">The sequence shown here is derived from an EMBL/GenBank/DDBJ whole genome shotgun (WGS) entry which is preliminary data.</text>
</comment>
<organism evidence="2 3">
    <name type="scientific">Flavobacterium pectinovorum</name>
    <dbReference type="NCBI Taxonomy" id="29533"/>
    <lineage>
        <taxon>Bacteria</taxon>
        <taxon>Pseudomonadati</taxon>
        <taxon>Bacteroidota</taxon>
        <taxon>Flavobacteriia</taxon>
        <taxon>Flavobacteriales</taxon>
        <taxon>Flavobacteriaceae</taxon>
        <taxon>Flavobacterium</taxon>
    </lineage>
</organism>
<dbReference type="Gene3D" id="2.180.10.10">
    <property type="entry name" value="RHS repeat-associated core"/>
    <property type="match status" value="1"/>
</dbReference>
<dbReference type="InterPro" id="IPR046020">
    <property type="entry name" value="DUF5977"/>
</dbReference>
<accession>A0A502DYV2</accession>
<feature type="domain" description="DUF5977" evidence="1">
    <location>
        <begin position="387"/>
        <end position="451"/>
    </location>
</feature>
<dbReference type="Proteomes" id="UP000319700">
    <property type="component" value="Unassembled WGS sequence"/>
</dbReference>
<dbReference type="AlphaFoldDB" id="A0A502DYV2"/>
<dbReference type="Pfam" id="PF19404">
    <property type="entry name" value="DUF5977"/>
    <property type="match status" value="1"/>
</dbReference>
<evidence type="ECO:0000259" key="1">
    <source>
        <dbReference type="Pfam" id="PF19404"/>
    </source>
</evidence>
<evidence type="ECO:0000313" key="2">
    <source>
        <dbReference type="EMBL" id="TPG29456.1"/>
    </source>
</evidence>
<keyword evidence="3" id="KW-1185">Reference proteome</keyword>
<dbReference type="EMBL" id="RCZH01000041">
    <property type="protein sequence ID" value="TPG29456.1"/>
    <property type="molecule type" value="Genomic_DNA"/>
</dbReference>
<sequence length="536" mass="59331">MSKFKDYESTPDISNNNTKATGKYDPAFVTPARLYENFVGIFFDDRSIERGKIISKKIFDNSNNLLTEELFSYNDDVNRFNKYSVSIHGTGLLLQANKVYFYNDYLSQKVTKTYVNTSSLSTTENDVYNSVTNNLISKTLLNSTGETLETKYFYPTDSQMASEPNINIFANKNITGIPLKTQEFRGSEKMSEQKTQYGYDTSTSNLLARKYIYANKGVNGVALADKKITFDKYDDTGNVLQYTPEGGIPVSIIWGYNKMQPIAKIENMLYSSIPATTITNLQTLSNADNDNCLSSDCGEQQLREALKTFRNSLSVTAFLTTYTYNPLIGITSVTDAKGIATYYEYDTANRLKFVKDKDLNVLQKYCYNYKGQQVDCSNNTSTSIILYKSIARSGPFTRNNCGAGVPGSTVTYSQAAGAVTSVISQADADDNGFTKFNTDGLAYANTTGVCILPVVYTYDYTFSAASNSMTIRVYCSVANHPDATFNFIINYESKANKPLVLRKSIVLAAGQVSGFETFTLSATEGSESVDLSGPVQ</sequence>
<proteinExistence type="predicted"/>
<name>A0A502DYV2_9FLAO</name>
<protein>
    <recommendedName>
        <fullName evidence="1">DUF5977 domain-containing protein</fullName>
    </recommendedName>
</protein>
<reference evidence="2 3" key="1">
    <citation type="journal article" date="2019" name="Environ. Microbiol.">
        <title>Species interactions and distinct microbial communities in high Arctic permafrost affected cryosols are associated with the CH4 and CO2 gas fluxes.</title>
        <authorList>
            <person name="Altshuler I."/>
            <person name="Hamel J."/>
            <person name="Turney S."/>
            <person name="Magnuson E."/>
            <person name="Levesque R."/>
            <person name="Greer C."/>
            <person name="Whyte L.G."/>
        </authorList>
    </citation>
    <scope>NUCLEOTIDE SEQUENCE [LARGE SCALE GENOMIC DNA]</scope>
    <source>
        <strain evidence="2 3">42</strain>
    </source>
</reference>
<gene>
    <name evidence="2" type="ORF">EAH81_27660</name>
</gene>
<evidence type="ECO:0000313" key="3">
    <source>
        <dbReference type="Proteomes" id="UP000319700"/>
    </source>
</evidence>